<feature type="transmembrane region" description="Helical" evidence="10">
    <location>
        <begin position="29"/>
        <end position="52"/>
    </location>
</feature>
<evidence type="ECO:0000256" key="5">
    <source>
        <dbReference type="ARBA" id="ARBA00022692"/>
    </source>
</evidence>
<feature type="transmembrane region" description="Helical" evidence="10">
    <location>
        <begin position="150"/>
        <end position="171"/>
    </location>
</feature>
<evidence type="ECO:0000256" key="6">
    <source>
        <dbReference type="ARBA" id="ARBA00022737"/>
    </source>
</evidence>
<comment type="subcellular location">
    <subcellularLocation>
        <location evidence="1">Endomembrane system</location>
        <topology evidence="1">Multi-pass membrane protein</topology>
    </subcellularLocation>
</comment>
<keyword evidence="8 10" id="KW-0472">Membrane</keyword>
<sequence>MHSIHVILSFHIFCRFERYGLPFVSPNNILVTTINGTGAVIESVYVLVFLILAPKKEKLKIGGLLALILSIFAAVAFVSLFALHGNKRKIFCGIAASVFSIIMYGSPLSIMRLVIKTKSVEYMPFLLSLFCFLCGTSWFIYGLLGHDPFVAVPNGFGSALGAMQLILYFIYYDKKSGDEKKATTDHSVEMGLNGLNGNDKAHHISQDGKPNTLPSSNGQLHVSQHPSS</sequence>
<keyword evidence="4" id="KW-0762">Sugar transport</keyword>
<dbReference type="GO" id="GO:0016020">
    <property type="term" value="C:membrane"/>
    <property type="evidence" value="ECO:0007669"/>
    <property type="project" value="InterPro"/>
</dbReference>
<dbReference type="Proteomes" id="UP001443914">
    <property type="component" value="Unassembled WGS sequence"/>
</dbReference>
<keyword evidence="6" id="KW-0677">Repeat</keyword>
<comment type="caution">
    <text evidence="11">The sequence shown here is derived from an EMBL/GenBank/DDBJ whole genome shotgun (WGS) entry which is preliminary data.</text>
</comment>
<dbReference type="Gene3D" id="1.20.1280.290">
    <property type="match status" value="1"/>
</dbReference>
<reference evidence="11" key="1">
    <citation type="submission" date="2024-03" db="EMBL/GenBank/DDBJ databases">
        <title>WGS assembly of Saponaria officinalis var. Norfolk2.</title>
        <authorList>
            <person name="Jenkins J."/>
            <person name="Shu S."/>
            <person name="Grimwood J."/>
            <person name="Barry K."/>
            <person name="Goodstein D."/>
            <person name="Schmutz J."/>
            <person name="Leebens-Mack J."/>
            <person name="Osbourn A."/>
        </authorList>
    </citation>
    <scope>NUCLEOTIDE SEQUENCE [LARGE SCALE GENOMIC DNA]</scope>
    <source>
        <strain evidence="11">JIC</strain>
    </source>
</reference>
<dbReference type="AlphaFoldDB" id="A0AAW1LZ36"/>
<feature type="transmembrane region" description="Helical" evidence="10">
    <location>
        <begin position="90"/>
        <end position="110"/>
    </location>
</feature>
<keyword evidence="12" id="KW-1185">Reference proteome</keyword>
<dbReference type="Pfam" id="PF03083">
    <property type="entry name" value="MtN3_slv"/>
    <property type="match status" value="1"/>
</dbReference>
<name>A0AAW1LZ36_SAPOF</name>
<evidence type="ECO:0000256" key="8">
    <source>
        <dbReference type="ARBA" id="ARBA00023136"/>
    </source>
</evidence>
<dbReference type="InterPro" id="IPR047664">
    <property type="entry name" value="SWEET"/>
</dbReference>
<dbReference type="GO" id="GO:0051119">
    <property type="term" value="F:sugar transmembrane transporter activity"/>
    <property type="evidence" value="ECO:0007669"/>
    <property type="project" value="InterPro"/>
</dbReference>
<dbReference type="EMBL" id="JBDFQZ010000003">
    <property type="protein sequence ID" value="KAK9740913.1"/>
    <property type="molecule type" value="Genomic_DNA"/>
</dbReference>
<protein>
    <recommendedName>
        <fullName evidence="13">Bidirectional sugar transporter SWEET</fullName>
    </recommendedName>
</protein>
<dbReference type="PANTHER" id="PTHR10791">
    <property type="entry name" value="RAG1-ACTIVATING PROTEIN 1"/>
    <property type="match status" value="1"/>
</dbReference>
<dbReference type="GO" id="GO:0012505">
    <property type="term" value="C:endomembrane system"/>
    <property type="evidence" value="ECO:0007669"/>
    <property type="project" value="UniProtKB-SubCell"/>
</dbReference>
<keyword evidence="5 10" id="KW-0812">Transmembrane</keyword>
<dbReference type="GO" id="GO:0051260">
    <property type="term" value="P:protein homooligomerization"/>
    <property type="evidence" value="ECO:0007669"/>
    <property type="project" value="UniProtKB-ARBA"/>
</dbReference>
<evidence type="ECO:0000313" key="12">
    <source>
        <dbReference type="Proteomes" id="UP001443914"/>
    </source>
</evidence>
<keyword evidence="3" id="KW-0813">Transport</keyword>
<proteinExistence type="inferred from homology"/>
<comment type="similarity">
    <text evidence="2">Belongs to the SWEET sugar transporter family.</text>
</comment>
<evidence type="ECO:0000256" key="4">
    <source>
        <dbReference type="ARBA" id="ARBA00022597"/>
    </source>
</evidence>
<evidence type="ECO:0000256" key="2">
    <source>
        <dbReference type="ARBA" id="ARBA00007809"/>
    </source>
</evidence>
<evidence type="ECO:0008006" key="13">
    <source>
        <dbReference type="Google" id="ProtNLM"/>
    </source>
</evidence>
<evidence type="ECO:0000256" key="3">
    <source>
        <dbReference type="ARBA" id="ARBA00022448"/>
    </source>
</evidence>
<evidence type="ECO:0000256" key="10">
    <source>
        <dbReference type="SAM" id="Phobius"/>
    </source>
</evidence>
<dbReference type="FunFam" id="1.20.1280.290:FF:000002">
    <property type="entry name" value="Bidirectional sugar transporter SWEET"/>
    <property type="match status" value="1"/>
</dbReference>
<evidence type="ECO:0000256" key="7">
    <source>
        <dbReference type="ARBA" id="ARBA00022989"/>
    </source>
</evidence>
<accession>A0AAW1LZ36</accession>
<evidence type="ECO:0000256" key="9">
    <source>
        <dbReference type="SAM" id="MobiDB-lite"/>
    </source>
</evidence>
<feature type="compositionally biased region" description="Polar residues" evidence="9">
    <location>
        <begin position="208"/>
        <end position="228"/>
    </location>
</feature>
<evidence type="ECO:0000313" key="11">
    <source>
        <dbReference type="EMBL" id="KAK9740913.1"/>
    </source>
</evidence>
<keyword evidence="7 10" id="KW-1133">Transmembrane helix</keyword>
<feature type="transmembrane region" description="Helical" evidence="10">
    <location>
        <begin position="122"/>
        <end position="144"/>
    </location>
</feature>
<organism evidence="11 12">
    <name type="scientific">Saponaria officinalis</name>
    <name type="common">Common soapwort</name>
    <name type="synonym">Lychnis saponaria</name>
    <dbReference type="NCBI Taxonomy" id="3572"/>
    <lineage>
        <taxon>Eukaryota</taxon>
        <taxon>Viridiplantae</taxon>
        <taxon>Streptophyta</taxon>
        <taxon>Embryophyta</taxon>
        <taxon>Tracheophyta</taxon>
        <taxon>Spermatophyta</taxon>
        <taxon>Magnoliopsida</taxon>
        <taxon>eudicotyledons</taxon>
        <taxon>Gunneridae</taxon>
        <taxon>Pentapetalae</taxon>
        <taxon>Caryophyllales</taxon>
        <taxon>Caryophyllaceae</taxon>
        <taxon>Caryophylleae</taxon>
        <taxon>Saponaria</taxon>
    </lineage>
</organism>
<dbReference type="InterPro" id="IPR004316">
    <property type="entry name" value="SWEET_rpt"/>
</dbReference>
<dbReference type="PANTHER" id="PTHR10791:SF44">
    <property type="entry name" value="BIDIRECTIONAL SUGAR TRANSPORTER SWEET1"/>
    <property type="match status" value="1"/>
</dbReference>
<evidence type="ECO:0000256" key="1">
    <source>
        <dbReference type="ARBA" id="ARBA00004127"/>
    </source>
</evidence>
<gene>
    <name evidence="11" type="ORF">RND81_03G070400</name>
</gene>
<feature type="region of interest" description="Disordered" evidence="9">
    <location>
        <begin position="196"/>
        <end position="228"/>
    </location>
</feature>
<feature type="transmembrane region" description="Helical" evidence="10">
    <location>
        <begin position="64"/>
        <end position="84"/>
    </location>
</feature>